<evidence type="ECO:0000313" key="5">
    <source>
        <dbReference type="Proteomes" id="UP000003240"/>
    </source>
</evidence>
<dbReference type="EMBL" id="AFGF01000119">
    <property type="protein sequence ID" value="EGO63344.1"/>
    <property type="molecule type" value="Genomic_DNA"/>
</dbReference>
<dbReference type="SMART" id="SM01119">
    <property type="entry name" value="D-ser_dehydrat"/>
    <property type="match status" value="1"/>
</dbReference>
<accession>F7NKP0</accession>
<dbReference type="InterPro" id="IPR001608">
    <property type="entry name" value="Ala_racemase_N"/>
</dbReference>
<dbReference type="Gene3D" id="2.40.37.20">
    <property type="entry name" value="D-serine dehydratase-like domain"/>
    <property type="match status" value="1"/>
</dbReference>
<sequence>MIKTHQLTTPSFLVDLEKFEQNIKETAELCQSNGKKLCPMVKTHKSVEIAAIQQAHGAASFLAGTLDEAEQLVEHGFQEIVLAYPVAAAENITRVIGLAKKAHVMISFDGFEAALQMQNRLAAEKLRMDYLVIIDCGLRRFGVRPEKVLELARALSKLSALNFKGIATHPGHVYGVSCLSEIAKVAQEEISALETAKNLLSQAGFAVEIVATGSTPTLPFAAQNNTVTTLRPGNYIFYDGIQIALGVVPHDRCSLTVLATVIANPSENLFIIDAGSKCFGLDKGAHSAALLQGYGMIKNHPELMVEGLSEEVGKIKATKATDLKVGDKIEVIPNHACAAANMTSFLVGHRNGVIERIIKIDARGGSALNGALKE</sequence>
<dbReference type="Pfam" id="PF14031">
    <property type="entry name" value="D-ser_dehydrat"/>
    <property type="match status" value="1"/>
</dbReference>
<dbReference type="SUPFAM" id="SSF51419">
    <property type="entry name" value="PLP-binding barrel"/>
    <property type="match status" value="1"/>
</dbReference>
<dbReference type="Pfam" id="PF01168">
    <property type="entry name" value="Ala_racemase_N"/>
    <property type="match status" value="1"/>
</dbReference>
<evidence type="ECO:0000259" key="3">
    <source>
        <dbReference type="SMART" id="SM01119"/>
    </source>
</evidence>
<dbReference type="RefSeq" id="WP_004096517.1">
    <property type="nucleotide sequence ID" value="NZ_AFGF01000119.1"/>
</dbReference>
<dbReference type="STRING" id="1009370.ALO_13294"/>
<organism evidence="4 5">
    <name type="scientific">Acetonema longum DSM 6540</name>
    <dbReference type="NCBI Taxonomy" id="1009370"/>
    <lineage>
        <taxon>Bacteria</taxon>
        <taxon>Bacillati</taxon>
        <taxon>Bacillota</taxon>
        <taxon>Negativicutes</taxon>
        <taxon>Acetonemataceae</taxon>
        <taxon>Acetonema</taxon>
    </lineage>
</organism>
<comment type="caution">
    <text evidence="4">The sequence shown here is derived from an EMBL/GenBank/DDBJ whole genome shotgun (WGS) entry which is preliminary data.</text>
</comment>
<keyword evidence="5" id="KW-1185">Reference proteome</keyword>
<feature type="domain" description="D-serine dehydratase-like" evidence="3">
    <location>
        <begin position="254"/>
        <end position="350"/>
    </location>
</feature>
<dbReference type="GO" id="GO:0008721">
    <property type="term" value="F:D-serine ammonia-lyase activity"/>
    <property type="evidence" value="ECO:0007669"/>
    <property type="project" value="TreeGrafter"/>
</dbReference>
<dbReference type="Gene3D" id="3.20.20.10">
    <property type="entry name" value="Alanine racemase"/>
    <property type="match status" value="1"/>
</dbReference>
<protein>
    <submittedName>
        <fullName evidence="4">Alanine racemase domain protein</fullName>
    </submittedName>
</protein>
<proteinExistence type="inferred from homology"/>
<dbReference type="InterPro" id="IPR026956">
    <property type="entry name" value="D-ser_dehydrat-like_dom"/>
</dbReference>
<evidence type="ECO:0000256" key="1">
    <source>
        <dbReference type="ARBA" id="ARBA00005323"/>
    </source>
</evidence>
<comment type="similarity">
    <text evidence="1">Belongs to the DSD1 family.</text>
</comment>
<dbReference type="InterPro" id="IPR051466">
    <property type="entry name" value="D-amino_acid_metab_enzyme"/>
</dbReference>
<dbReference type="GO" id="GO:0036088">
    <property type="term" value="P:D-serine catabolic process"/>
    <property type="evidence" value="ECO:0007669"/>
    <property type="project" value="TreeGrafter"/>
</dbReference>
<dbReference type="AlphaFoldDB" id="F7NKP0"/>
<reference evidence="4 5" key="1">
    <citation type="journal article" date="2011" name="EMBO J.">
        <title>Structural diversity of bacterial flagellar motors.</title>
        <authorList>
            <person name="Chen S."/>
            <person name="Beeby M."/>
            <person name="Murphy G.E."/>
            <person name="Leadbetter J.R."/>
            <person name="Hendrixson D.R."/>
            <person name="Briegel A."/>
            <person name="Li Z."/>
            <person name="Shi J."/>
            <person name="Tocheva E.I."/>
            <person name="Muller A."/>
            <person name="Dobro M.J."/>
            <person name="Jensen G.J."/>
        </authorList>
    </citation>
    <scope>NUCLEOTIDE SEQUENCE [LARGE SCALE GENOMIC DNA]</scope>
    <source>
        <strain evidence="4 5">DSM 6540</strain>
    </source>
</reference>
<evidence type="ECO:0000256" key="2">
    <source>
        <dbReference type="ARBA" id="ARBA00023239"/>
    </source>
</evidence>
<dbReference type="PANTHER" id="PTHR28004">
    <property type="entry name" value="ZGC:162816-RELATED"/>
    <property type="match status" value="1"/>
</dbReference>
<evidence type="ECO:0000313" key="4">
    <source>
        <dbReference type="EMBL" id="EGO63344.1"/>
    </source>
</evidence>
<gene>
    <name evidence="4" type="ORF">ALO_13294</name>
</gene>
<dbReference type="InterPro" id="IPR042208">
    <property type="entry name" value="D-ser_dehydrat-like_sf"/>
</dbReference>
<keyword evidence="2" id="KW-0456">Lyase</keyword>
<dbReference type="PANTHER" id="PTHR28004:SF2">
    <property type="entry name" value="D-SERINE DEHYDRATASE"/>
    <property type="match status" value="1"/>
</dbReference>
<dbReference type="Proteomes" id="UP000003240">
    <property type="component" value="Unassembled WGS sequence"/>
</dbReference>
<dbReference type="eggNOG" id="COG3616">
    <property type="taxonomic scope" value="Bacteria"/>
</dbReference>
<dbReference type="InterPro" id="IPR029066">
    <property type="entry name" value="PLP-binding_barrel"/>
</dbReference>
<name>F7NKP0_9FIRM</name>